<keyword evidence="5" id="KW-0670">Pyruvate</keyword>
<dbReference type="EMBL" id="OBMI01000001">
    <property type="protein sequence ID" value="SOB79758.1"/>
    <property type="molecule type" value="Genomic_DNA"/>
</dbReference>
<sequence length="271" mass="28721">MEPLVSADWLRAHLHDVVVLDATWFLPEHDRDAAAEYRARHIPGALFLDLPTLNGADGNLGDGSSFGQRLGALGVSDRDRIVVYDDSPLHSAARAWWALDTMGARTVAVLDGGLAAWQASGGALESGVVTRAPAQFRVLGDAALVMHLADMKAAVAHREQIVDARSPARFRGEEPETRPGVASGHMPGALNLHYARLFDADGRYKSPADLAAAFEAAGVEIDHQIIATCGSGVTAASVVLAMRLLGQEASLYDGSWAEWGSDPTLPKELGA</sequence>
<dbReference type="Pfam" id="PF00581">
    <property type="entry name" value="Rhodanese"/>
    <property type="match status" value="2"/>
</dbReference>
<evidence type="ECO:0000256" key="1">
    <source>
        <dbReference type="ARBA" id="ARBA00022679"/>
    </source>
</evidence>
<dbReference type="FunFam" id="3.40.250.10:FF:000001">
    <property type="entry name" value="Sulfurtransferase"/>
    <property type="match status" value="1"/>
</dbReference>
<dbReference type="CDD" id="cd01448">
    <property type="entry name" value="TST_Repeat_1"/>
    <property type="match status" value="1"/>
</dbReference>
<dbReference type="PROSITE" id="PS00683">
    <property type="entry name" value="RHODANESE_2"/>
    <property type="match status" value="1"/>
</dbReference>
<dbReference type="SUPFAM" id="SSF52821">
    <property type="entry name" value="Rhodanese/Cell cycle control phosphatase"/>
    <property type="match status" value="2"/>
</dbReference>
<dbReference type="PROSITE" id="PS00380">
    <property type="entry name" value="RHODANESE_1"/>
    <property type="match status" value="1"/>
</dbReference>
<evidence type="ECO:0000313" key="5">
    <source>
        <dbReference type="EMBL" id="SOB79758.1"/>
    </source>
</evidence>
<dbReference type="PANTHER" id="PTHR11364:SF27">
    <property type="entry name" value="SULFURTRANSFERASE"/>
    <property type="match status" value="1"/>
</dbReference>
<dbReference type="InterPro" id="IPR036873">
    <property type="entry name" value="Rhodanese-like_dom_sf"/>
</dbReference>
<dbReference type="InterPro" id="IPR001763">
    <property type="entry name" value="Rhodanese-like_dom"/>
</dbReference>
<dbReference type="CDD" id="cd01449">
    <property type="entry name" value="TST_Repeat_2"/>
    <property type="match status" value="1"/>
</dbReference>
<dbReference type="InterPro" id="IPR001307">
    <property type="entry name" value="Thiosulphate_STrfase_CS"/>
</dbReference>
<dbReference type="PROSITE" id="PS50206">
    <property type="entry name" value="RHODANESE_3"/>
    <property type="match status" value="2"/>
</dbReference>
<keyword evidence="6" id="KW-1185">Reference proteome</keyword>
<dbReference type="PANTHER" id="PTHR11364">
    <property type="entry name" value="THIOSULFATE SULFERTANSFERASE"/>
    <property type="match status" value="1"/>
</dbReference>
<dbReference type="AlphaFoldDB" id="A0A285QE12"/>
<accession>A0A285QE12</accession>
<dbReference type="Proteomes" id="UP000219494">
    <property type="component" value="Unassembled WGS sequence"/>
</dbReference>
<feature type="domain" description="Rhodanese" evidence="4">
    <location>
        <begin position="13"/>
        <end position="126"/>
    </location>
</feature>
<dbReference type="InterPro" id="IPR045078">
    <property type="entry name" value="TST/MPST-like"/>
</dbReference>
<protein>
    <recommendedName>
        <fullName evidence="3">Sulfurtransferase</fullName>
    </recommendedName>
</protein>
<proteinExistence type="predicted"/>
<dbReference type="OrthoDB" id="9781034at2"/>
<keyword evidence="1 3" id="KW-0808">Transferase</keyword>
<evidence type="ECO:0000259" key="4">
    <source>
        <dbReference type="PROSITE" id="PS50206"/>
    </source>
</evidence>
<evidence type="ECO:0000256" key="3">
    <source>
        <dbReference type="RuleBase" id="RU000507"/>
    </source>
</evidence>
<dbReference type="Gene3D" id="3.40.250.10">
    <property type="entry name" value="Rhodanese-like domain"/>
    <property type="match status" value="2"/>
</dbReference>
<reference evidence="5 6" key="1">
    <citation type="submission" date="2017-07" db="EMBL/GenBank/DDBJ databases">
        <authorList>
            <person name="Sun Z.S."/>
            <person name="Albrecht U."/>
            <person name="Echele G."/>
            <person name="Lee C.C."/>
        </authorList>
    </citation>
    <scope>NUCLEOTIDE SEQUENCE [LARGE SCALE GENOMIC DNA]</scope>
    <source>
        <strain evidence="5 6">CGMCC 1.12672</strain>
    </source>
</reference>
<keyword evidence="2" id="KW-0677">Repeat</keyword>
<organism evidence="5 6">
    <name type="scientific">Sphingomonas guangdongensis</name>
    <dbReference type="NCBI Taxonomy" id="1141890"/>
    <lineage>
        <taxon>Bacteria</taxon>
        <taxon>Pseudomonadati</taxon>
        <taxon>Pseudomonadota</taxon>
        <taxon>Alphaproteobacteria</taxon>
        <taxon>Sphingomonadales</taxon>
        <taxon>Sphingomonadaceae</taxon>
        <taxon>Sphingomonas</taxon>
    </lineage>
</organism>
<evidence type="ECO:0000256" key="2">
    <source>
        <dbReference type="ARBA" id="ARBA00022737"/>
    </source>
</evidence>
<feature type="domain" description="Rhodanese" evidence="4">
    <location>
        <begin position="155"/>
        <end position="268"/>
    </location>
</feature>
<gene>
    <name evidence="5" type="ORF">SAMN06297144_0716</name>
</gene>
<dbReference type="RefSeq" id="WP_097062579.1">
    <property type="nucleotide sequence ID" value="NZ_OBMI01000001.1"/>
</dbReference>
<dbReference type="SMART" id="SM00450">
    <property type="entry name" value="RHOD"/>
    <property type="match status" value="2"/>
</dbReference>
<name>A0A285QE12_9SPHN</name>
<dbReference type="GO" id="GO:0004792">
    <property type="term" value="F:thiosulfate-cyanide sulfurtransferase activity"/>
    <property type="evidence" value="ECO:0007669"/>
    <property type="project" value="InterPro"/>
</dbReference>
<evidence type="ECO:0000313" key="6">
    <source>
        <dbReference type="Proteomes" id="UP000219494"/>
    </source>
</evidence>